<dbReference type="Pfam" id="PF00501">
    <property type="entry name" value="AMP-binding"/>
    <property type="match status" value="1"/>
</dbReference>
<dbReference type="InterPro" id="IPR045851">
    <property type="entry name" value="AMP-bd_C_sf"/>
</dbReference>
<dbReference type="Pfam" id="PF13193">
    <property type="entry name" value="AMP-binding_C"/>
    <property type="match status" value="1"/>
</dbReference>
<dbReference type="Gene3D" id="3.30.300.30">
    <property type="match status" value="1"/>
</dbReference>
<dbReference type="InterPro" id="IPR042099">
    <property type="entry name" value="ANL_N_sf"/>
</dbReference>
<name>A0AA38W108_9PEZI</name>
<proteinExistence type="inferred from homology"/>
<dbReference type="InterPro" id="IPR025110">
    <property type="entry name" value="AMP-bd_C"/>
</dbReference>
<feature type="transmembrane region" description="Helical" evidence="3">
    <location>
        <begin position="235"/>
        <end position="256"/>
    </location>
</feature>
<dbReference type="AlphaFoldDB" id="A0AA38W108"/>
<dbReference type="PANTHER" id="PTHR24096">
    <property type="entry name" value="LONG-CHAIN-FATTY-ACID--COA LIGASE"/>
    <property type="match status" value="1"/>
</dbReference>
<organism evidence="6 7">
    <name type="scientific">Pleurostoma richardsiae</name>
    <dbReference type="NCBI Taxonomy" id="41990"/>
    <lineage>
        <taxon>Eukaryota</taxon>
        <taxon>Fungi</taxon>
        <taxon>Dikarya</taxon>
        <taxon>Ascomycota</taxon>
        <taxon>Pezizomycotina</taxon>
        <taxon>Sordariomycetes</taxon>
        <taxon>Sordariomycetidae</taxon>
        <taxon>Calosphaeriales</taxon>
        <taxon>Pleurostomataceae</taxon>
        <taxon>Pleurostoma</taxon>
    </lineage>
</organism>
<evidence type="ECO:0000313" key="6">
    <source>
        <dbReference type="EMBL" id="KAJ9157870.1"/>
    </source>
</evidence>
<dbReference type="PROSITE" id="PS00455">
    <property type="entry name" value="AMP_BINDING"/>
    <property type="match status" value="1"/>
</dbReference>
<dbReference type="InterPro" id="IPR020845">
    <property type="entry name" value="AMP-binding_CS"/>
</dbReference>
<gene>
    <name evidence="6" type="ORF">NKR23_g486</name>
</gene>
<dbReference type="Gene3D" id="3.40.50.12780">
    <property type="entry name" value="N-terminal domain of ligase-like"/>
    <property type="match status" value="1"/>
</dbReference>
<reference evidence="6" key="1">
    <citation type="submission" date="2022-07" db="EMBL/GenBank/DDBJ databases">
        <title>Fungi with potential for degradation of polypropylene.</title>
        <authorList>
            <person name="Gostincar C."/>
        </authorList>
    </citation>
    <scope>NUCLEOTIDE SEQUENCE</scope>
    <source>
        <strain evidence="6">EXF-13308</strain>
    </source>
</reference>
<dbReference type="CDD" id="cd05911">
    <property type="entry name" value="Firefly_Luc_like"/>
    <property type="match status" value="1"/>
</dbReference>
<keyword evidence="3" id="KW-0472">Membrane</keyword>
<dbReference type="PANTHER" id="PTHR24096:SF149">
    <property type="entry name" value="AMP-BINDING DOMAIN-CONTAINING PROTEIN-RELATED"/>
    <property type="match status" value="1"/>
</dbReference>
<evidence type="ECO:0000256" key="3">
    <source>
        <dbReference type="SAM" id="Phobius"/>
    </source>
</evidence>
<comment type="similarity">
    <text evidence="1">Belongs to the ATP-dependent AMP-binding enzyme family.</text>
</comment>
<dbReference type="GO" id="GO:0016405">
    <property type="term" value="F:CoA-ligase activity"/>
    <property type="evidence" value="ECO:0007669"/>
    <property type="project" value="TreeGrafter"/>
</dbReference>
<feature type="domain" description="AMP-dependent synthetase/ligase" evidence="4">
    <location>
        <begin position="24"/>
        <end position="398"/>
    </location>
</feature>
<evidence type="ECO:0000256" key="1">
    <source>
        <dbReference type="ARBA" id="ARBA00006432"/>
    </source>
</evidence>
<evidence type="ECO:0000259" key="5">
    <source>
        <dbReference type="Pfam" id="PF13193"/>
    </source>
</evidence>
<sequence length="550" mass="60747">MPYPSTLPSIIIPELDLWSLLFERKEKGFHDSKEIFTDGDTGRSYTFARLRSAALDFGKGLKAHWGWQRGDVLAFYTPNSIDTAVVTSGLLFAGGVASPANPTYTVEELAFQLTDSGAKAVATQLPLLGTVRAAAAKVGIPEDRVILLGDGRDESGKFKHFTAITSKGWYSRTKVDPKKDLAFLVYSSGTTGLPKGVCLSHYNVVANILQMREIEGRAFLPDGGPDGKGDKMLGVLPFFHIYGLTCAVFMSMYVGWQLVVMPRFDLEKACQLIQDYRVTYTYIPPPIVLALGKHPVVDKYDLTSLKCVNSAAAPLTRDLTEAVWDRLKIPVKQGFGLSETAPATHIQAPDEWAKFMGSVGKLVPNTEAKIVDEHGNEVAEGEEGELWVKGPNVFLGYLNNPERTHEVFSPCGYFKTGDIFRRDKYGNYYCVDRVKELIKYKGFQVPPAELEGILVGHVDVADVCVIGVEDKEQATEVPRAYVVLRQGVERSDSKAGELVDWMAAKVAPHKKLRGGIRFVDEVPKSQSGKILRRLLRDQAKQENRAQGARL</sequence>
<accession>A0AA38W108</accession>
<dbReference type="Proteomes" id="UP001174694">
    <property type="component" value="Unassembled WGS sequence"/>
</dbReference>
<keyword evidence="7" id="KW-1185">Reference proteome</keyword>
<keyword evidence="3" id="KW-1133">Transmembrane helix</keyword>
<dbReference type="InterPro" id="IPR000873">
    <property type="entry name" value="AMP-dep_synth/lig_dom"/>
</dbReference>
<evidence type="ECO:0000259" key="4">
    <source>
        <dbReference type="Pfam" id="PF00501"/>
    </source>
</evidence>
<dbReference type="FunFam" id="3.30.300.30:FF:000007">
    <property type="entry name" value="4-coumarate--CoA ligase 2"/>
    <property type="match status" value="1"/>
</dbReference>
<evidence type="ECO:0000313" key="7">
    <source>
        <dbReference type="Proteomes" id="UP001174694"/>
    </source>
</evidence>
<protein>
    <submittedName>
        <fullName evidence="6">4-coumarate-CoA ligase 1</fullName>
    </submittedName>
</protein>
<evidence type="ECO:0000256" key="2">
    <source>
        <dbReference type="ARBA" id="ARBA00022598"/>
    </source>
</evidence>
<keyword evidence="2 6" id="KW-0436">Ligase</keyword>
<dbReference type="EMBL" id="JANBVO010000001">
    <property type="protein sequence ID" value="KAJ9157870.1"/>
    <property type="molecule type" value="Genomic_DNA"/>
</dbReference>
<keyword evidence="3" id="KW-0812">Transmembrane</keyword>
<dbReference type="SUPFAM" id="SSF56801">
    <property type="entry name" value="Acetyl-CoA synthetase-like"/>
    <property type="match status" value="1"/>
</dbReference>
<comment type="caution">
    <text evidence="6">The sequence shown here is derived from an EMBL/GenBank/DDBJ whole genome shotgun (WGS) entry which is preliminary data.</text>
</comment>
<feature type="domain" description="AMP-binding enzyme C-terminal" evidence="5">
    <location>
        <begin position="449"/>
        <end position="529"/>
    </location>
</feature>